<feature type="compositionally biased region" description="Low complexity" evidence="1">
    <location>
        <begin position="27"/>
        <end position="57"/>
    </location>
</feature>
<keyword evidence="2" id="KW-0812">Transmembrane</keyword>
<dbReference type="OrthoDB" id="3995133at2759"/>
<feature type="signal peptide" evidence="3">
    <location>
        <begin position="1"/>
        <end position="20"/>
    </location>
</feature>
<feature type="region of interest" description="Disordered" evidence="1">
    <location>
        <begin position="349"/>
        <end position="372"/>
    </location>
</feature>
<feature type="chain" id="PRO_5040723698" evidence="3">
    <location>
        <begin position="21"/>
        <end position="545"/>
    </location>
</feature>
<reference evidence="4" key="1">
    <citation type="submission" date="2023-04" db="EMBL/GenBank/DDBJ databases">
        <title>Ambrosiozyma monospora NBRC 1965.</title>
        <authorList>
            <person name="Ichikawa N."/>
            <person name="Sato H."/>
            <person name="Tonouchi N."/>
        </authorList>
    </citation>
    <scope>NUCLEOTIDE SEQUENCE</scope>
    <source>
        <strain evidence="4">NBRC 1965</strain>
    </source>
</reference>
<feature type="compositionally biased region" description="Low complexity" evidence="1">
    <location>
        <begin position="67"/>
        <end position="76"/>
    </location>
</feature>
<name>A0A9W6YZH2_AMBMO</name>
<keyword evidence="3" id="KW-0732">Signal</keyword>
<dbReference type="AlphaFoldDB" id="A0A9W6YZH2"/>
<organism evidence="4 5">
    <name type="scientific">Ambrosiozyma monospora</name>
    <name type="common">Yeast</name>
    <name type="synonym">Endomycopsis monosporus</name>
    <dbReference type="NCBI Taxonomy" id="43982"/>
    <lineage>
        <taxon>Eukaryota</taxon>
        <taxon>Fungi</taxon>
        <taxon>Dikarya</taxon>
        <taxon>Ascomycota</taxon>
        <taxon>Saccharomycotina</taxon>
        <taxon>Pichiomycetes</taxon>
        <taxon>Pichiales</taxon>
        <taxon>Pichiaceae</taxon>
        <taxon>Ambrosiozyma</taxon>
    </lineage>
</organism>
<protein>
    <submittedName>
        <fullName evidence="4">Unnamed protein product</fullName>
    </submittedName>
</protein>
<evidence type="ECO:0000256" key="2">
    <source>
        <dbReference type="SAM" id="Phobius"/>
    </source>
</evidence>
<feature type="transmembrane region" description="Helical" evidence="2">
    <location>
        <begin position="115"/>
        <end position="135"/>
    </location>
</feature>
<feature type="compositionally biased region" description="Low complexity" evidence="1">
    <location>
        <begin position="398"/>
        <end position="420"/>
    </location>
</feature>
<feature type="compositionally biased region" description="Polar residues" evidence="1">
    <location>
        <begin position="349"/>
        <end position="360"/>
    </location>
</feature>
<evidence type="ECO:0000256" key="1">
    <source>
        <dbReference type="SAM" id="MobiDB-lite"/>
    </source>
</evidence>
<keyword evidence="5" id="KW-1185">Reference proteome</keyword>
<keyword evidence="2" id="KW-1133">Transmembrane helix</keyword>
<evidence type="ECO:0000313" key="5">
    <source>
        <dbReference type="Proteomes" id="UP001165063"/>
    </source>
</evidence>
<dbReference type="Proteomes" id="UP001165063">
    <property type="component" value="Unassembled WGS sequence"/>
</dbReference>
<feature type="region of interest" description="Disordered" evidence="1">
    <location>
        <begin position="474"/>
        <end position="511"/>
    </location>
</feature>
<feature type="region of interest" description="Disordered" evidence="1">
    <location>
        <begin position="195"/>
        <end position="243"/>
    </location>
</feature>
<feature type="compositionally biased region" description="Low complexity" evidence="1">
    <location>
        <begin position="220"/>
        <end position="233"/>
    </location>
</feature>
<proteinExistence type="predicted"/>
<evidence type="ECO:0000256" key="3">
    <source>
        <dbReference type="SAM" id="SignalP"/>
    </source>
</evidence>
<accession>A0A9W6YZH2</accession>
<feature type="compositionally biased region" description="Low complexity" evidence="1">
    <location>
        <begin position="431"/>
        <end position="449"/>
    </location>
</feature>
<gene>
    <name evidence="4" type="ORF">Amon01_000370400</name>
</gene>
<feature type="compositionally biased region" description="Low complexity" evidence="1">
    <location>
        <begin position="361"/>
        <end position="372"/>
    </location>
</feature>
<comment type="caution">
    <text evidence="4">The sequence shown here is derived from an EMBL/GenBank/DDBJ whole genome shotgun (WGS) entry which is preliminary data.</text>
</comment>
<sequence>MKFNQRILFPVLLALPFIHCATLPSLTTTSSSSSSTLPQVTSTSATTSTSTDSASITDSDDSDSDSKSTTTATTSTRTKAKGMPSLTTAIVVSFTAVVPDSSIDPYIFRSKHVNGTVFIAVGTIILSLFFALMGYKIWMYIKDRRSAGKFDENFDDHYGSAGVNYLDEKNFHGLDDNNSTFFYDANAYAKFKNQNGQAQGQGQGHSPSASLPGSHRSHRSNGSNSPKSSSSSGHGEGEKSSSSIYYGLNEDMNKLAPQQGRSLRTALNMNGGSSASLDILATTKKSRSSYISPINELINSSQQHLQFSQLAGLGGGSAPGSGSGGFSNNATNTSLNYVVNNHTHTGSSPSIPTFMISDNESNSSSPQLTNSSTSHLLTHTRQQSGSLGAVSEEYFDASNSQSGSSSDPRSSSLKKQQQQQYGYPHSHNPQGSSSLRLSTLGLGTTNSTTMQNRASRATSMNLLELAKMIEDSMKPGTGTGDSVPAAMAGSETGNGVDAGNGNTGLDVQKRSAVVRPPSMVLDKLMRDEEFDLDDHVHGTAHGHGK</sequence>
<feature type="region of interest" description="Disordered" evidence="1">
    <location>
        <begin position="27"/>
        <end position="78"/>
    </location>
</feature>
<dbReference type="EMBL" id="BSXU01001617">
    <property type="protein sequence ID" value="GMG29332.1"/>
    <property type="molecule type" value="Genomic_DNA"/>
</dbReference>
<evidence type="ECO:0000313" key="4">
    <source>
        <dbReference type="EMBL" id="GMG29332.1"/>
    </source>
</evidence>
<feature type="region of interest" description="Disordered" evidence="1">
    <location>
        <begin position="396"/>
        <end position="455"/>
    </location>
</feature>
<keyword evidence="2" id="KW-0472">Membrane</keyword>